<dbReference type="InterPro" id="IPR010949">
    <property type="entry name" value="TonB_Hb/transfer/lactofer_rcpt"/>
</dbReference>
<dbReference type="NCBIfam" id="TIGR01785">
    <property type="entry name" value="TonB-hemin"/>
    <property type="match status" value="1"/>
</dbReference>
<evidence type="ECO:0000256" key="13">
    <source>
        <dbReference type="RuleBase" id="RU003357"/>
    </source>
</evidence>
<keyword evidence="7 13" id="KW-0798">TonB box</keyword>
<keyword evidence="9 17" id="KW-0675">Receptor</keyword>
<dbReference type="Gene3D" id="2.170.130.10">
    <property type="entry name" value="TonB-dependent receptor, plug domain"/>
    <property type="match status" value="1"/>
</dbReference>
<dbReference type="Gene3D" id="2.40.170.20">
    <property type="entry name" value="TonB-dependent receptor, beta-barrel domain"/>
    <property type="match status" value="1"/>
</dbReference>
<feature type="chain" id="PRO_5041904783" evidence="14">
    <location>
        <begin position="19"/>
        <end position="742"/>
    </location>
</feature>
<dbReference type="CDD" id="cd01347">
    <property type="entry name" value="ligand_gated_channel"/>
    <property type="match status" value="1"/>
</dbReference>
<sequence>MVARHTRALVLACTTFLAYDLAAVATRAQTATPDEAVEASGKGDRVTPLQAIVVKGKGAKGEKDVLADSPTATETTAETIDDKQITSLEDLARSTEVGLGFDRTSGGINLRGLQDNRILTTVDGIEIPYLLDGARSADGGVSAFDFNALSTIDVVRGADSSRAGSGALGGAVVLRTLEPEDLIDPGRTWGGVFKLGYDSTDKSTGGSAAVAKRVDNTAVLFQGGYTKGHETDSKADVGGYGATRSVANPADYDQRSGLFKIRQYTDVGTFGLTAEHYNKDIDTDLRTSQSLTGNYRPGNYDGSEDVKRDRVSLDYKYEASSADTLVDTANAVFFWQDLLRESGSDGYRSTSVVGPYSRDADLENRSIGFNGNASKTFDTGSLHHTLTFGLNVAFDKTTQYSAGVDNCGPGPFRAFSACSFLHTNQSDMPDVDGKRVGAFVDDKIALGDSRFSLTPGVRFDWYDYSPKETSAYTGSANYSGMPDGQSGTRFSPKLRASYEPQDDIEIYAQWSMGFRAPSVTELYENYGVPGGYVSYGNPDLKQETSNGFEIGTNLGDKEFGGHIGAYYNRYKNFIDTQLSTDATGTYPLGITEYFNRANVRIFGLELSGHKTFDNGIHVSGSLAYANGKDADSGEYVDSIAPGKAAFTIGYAKETWGTDVTLITATKEPKKDGDAFRTPGYGIVDLTGWWKPVQVKGLTLRAGVYNVFDKTYYDALNVKSATQPPEYYSEAGRAFKLTLTQRF</sequence>
<dbReference type="PROSITE" id="PS52016">
    <property type="entry name" value="TONB_DEPENDENT_REC_3"/>
    <property type="match status" value="1"/>
</dbReference>
<keyword evidence="6 14" id="KW-0732">Signal</keyword>
<evidence type="ECO:0000259" key="15">
    <source>
        <dbReference type="Pfam" id="PF00593"/>
    </source>
</evidence>
<reference evidence="18" key="2">
    <citation type="journal article" date="2023" name="MicrobiologyOpen">
        <title>Genomics of the tumorigenes clade of the family Rhizobiaceae and description of Rhizobium rhododendri sp. nov.</title>
        <authorList>
            <person name="Kuzmanovic N."/>
            <person name="diCenzo G.C."/>
            <person name="Bunk B."/>
            <person name="Sproeer C."/>
            <person name="Fruehling A."/>
            <person name="Neumann-Schaal M."/>
            <person name="Overmann J."/>
            <person name="Smalla K."/>
        </authorList>
    </citation>
    <scope>NUCLEOTIDE SEQUENCE [LARGE SCALE GENOMIC DNA]</scope>
    <source>
        <strain evidence="18">1078</strain>
    </source>
</reference>
<comment type="subcellular location">
    <subcellularLocation>
        <location evidence="1 11">Cell outer membrane</location>
        <topology evidence="1 11">Multi-pass membrane protein</topology>
    </subcellularLocation>
</comment>
<evidence type="ECO:0000256" key="8">
    <source>
        <dbReference type="ARBA" id="ARBA00023136"/>
    </source>
</evidence>
<name>A0AAF1KDH6_9HYPH</name>
<dbReference type="PANTHER" id="PTHR30069:SF29">
    <property type="entry name" value="HEMOGLOBIN AND HEMOGLOBIN-HAPTOGLOBIN-BINDING PROTEIN 1-RELATED"/>
    <property type="match status" value="1"/>
</dbReference>
<evidence type="ECO:0000256" key="10">
    <source>
        <dbReference type="ARBA" id="ARBA00023237"/>
    </source>
</evidence>
<comment type="similarity">
    <text evidence="2 11 13">Belongs to the TonB-dependent receptor family.</text>
</comment>
<evidence type="ECO:0000256" key="1">
    <source>
        <dbReference type="ARBA" id="ARBA00004571"/>
    </source>
</evidence>
<keyword evidence="5 11" id="KW-0812">Transmembrane</keyword>
<dbReference type="GO" id="GO:0009279">
    <property type="term" value="C:cell outer membrane"/>
    <property type="evidence" value="ECO:0007669"/>
    <property type="project" value="UniProtKB-SubCell"/>
</dbReference>
<evidence type="ECO:0000259" key="16">
    <source>
        <dbReference type="Pfam" id="PF07715"/>
    </source>
</evidence>
<dbReference type="InterPro" id="IPR000531">
    <property type="entry name" value="Beta-barrel_TonB"/>
</dbReference>
<keyword evidence="18" id="KW-1185">Reference proteome</keyword>
<keyword evidence="10 11" id="KW-0998">Cell outer membrane</keyword>
<feature type="domain" description="TonB-dependent receptor plug" evidence="16">
    <location>
        <begin position="68"/>
        <end position="171"/>
    </location>
</feature>
<dbReference type="KEGG" id="rtu:PR017_10300"/>
<dbReference type="PROSITE" id="PS01156">
    <property type="entry name" value="TONB_DEPENDENT_REC_2"/>
    <property type="match status" value="1"/>
</dbReference>
<dbReference type="Pfam" id="PF00593">
    <property type="entry name" value="TonB_dep_Rec_b-barrel"/>
    <property type="match status" value="1"/>
</dbReference>
<dbReference type="InterPro" id="IPR037066">
    <property type="entry name" value="Plug_dom_sf"/>
</dbReference>
<feature type="signal peptide" evidence="14">
    <location>
        <begin position="1"/>
        <end position="18"/>
    </location>
</feature>
<evidence type="ECO:0000313" key="18">
    <source>
        <dbReference type="Proteomes" id="UP000249499"/>
    </source>
</evidence>
<feature type="domain" description="TonB-dependent receptor-like beta-barrel" evidence="15">
    <location>
        <begin position="247"/>
        <end position="706"/>
    </location>
</feature>
<reference evidence="17 18" key="1">
    <citation type="journal article" date="2018" name="Sci. Rep.">
        <title>Rhizobium tumorigenes sp. nov., a novel plant tumorigenic bacterium isolated from cane gall tumors on thornless blackberry.</title>
        <authorList>
            <person name="Kuzmanovi N."/>
            <person name="Smalla K."/>
            <person name="Gronow S."/>
            <person name="PuBawska J."/>
        </authorList>
    </citation>
    <scope>NUCLEOTIDE SEQUENCE [LARGE SCALE GENOMIC DNA]</scope>
    <source>
        <strain evidence="17 18">1078</strain>
    </source>
</reference>
<evidence type="ECO:0000256" key="9">
    <source>
        <dbReference type="ARBA" id="ARBA00023170"/>
    </source>
</evidence>
<keyword evidence="4 11" id="KW-1134">Transmembrane beta strand</keyword>
<evidence type="ECO:0000256" key="2">
    <source>
        <dbReference type="ARBA" id="ARBA00009810"/>
    </source>
</evidence>
<dbReference type="Proteomes" id="UP000249499">
    <property type="component" value="Chromosome"/>
</dbReference>
<dbReference type="InterPro" id="IPR012910">
    <property type="entry name" value="Plug_dom"/>
</dbReference>
<dbReference type="SUPFAM" id="SSF56935">
    <property type="entry name" value="Porins"/>
    <property type="match status" value="1"/>
</dbReference>
<dbReference type="PANTHER" id="PTHR30069">
    <property type="entry name" value="TONB-DEPENDENT OUTER MEMBRANE RECEPTOR"/>
    <property type="match status" value="1"/>
</dbReference>
<dbReference type="GO" id="GO:0015344">
    <property type="term" value="F:siderophore uptake transmembrane transporter activity"/>
    <property type="evidence" value="ECO:0007669"/>
    <property type="project" value="TreeGrafter"/>
</dbReference>
<evidence type="ECO:0000256" key="7">
    <source>
        <dbReference type="ARBA" id="ARBA00023077"/>
    </source>
</evidence>
<evidence type="ECO:0000256" key="12">
    <source>
        <dbReference type="PROSITE-ProRule" id="PRU10144"/>
    </source>
</evidence>
<dbReference type="InterPro" id="IPR011276">
    <property type="entry name" value="TonB_haem/Hb_rcpt"/>
</dbReference>
<gene>
    <name evidence="17" type="ORF">PR017_10300</name>
</gene>
<accession>A0AAF1KDH6</accession>
<organism evidence="17 18">
    <name type="scientific">Rhizobium tumorigenes</name>
    <dbReference type="NCBI Taxonomy" id="2041385"/>
    <lineage>
        <taxon>Bacteria</taxon>
        <taxon>Pseudomonadati</taxon>
        <taxon>Pseudomonadota</taxon>
        <taxon>Alphaproteobacteria</taxon>
        <taxon>Hyphomicrobiales</taxon>
        <taxon>Rhizobiaceae</taxon>
        <taxon>Rhizobium/Agrobacterium group</taxon>
        <taxon>Rhizobium</taxon>
    </lineage>
</organism>
<evidence type="ECO:0000256" key="5">
    <source>
        <dbReference type="ARBA" id="ARBA00022692"/>
    </source>
</evidence>
<keyword evidence="3 11" id="KW-0813">Transport</keyword>
<protein>
    <submittedName>
        <fullName evidence="17">TonB-dependent hemoglobin/transferrin/lactoferrin family receptor</fullName>
    </submittedName>
</protein>
<keyword evidence="8 11" id="KW-0472">Membrane</keyword>
<proteinExistence type="inferred from homology"/>
<feature type="short sequence motif" description="TonB C-terminal box" evidence="12">
    <location>
        <begin position="725"/>
        <end position="742"/>
    </location>
</feature>
<dbReference type="InterPro" id="IPR036942">
    <property type="entry name" value="Beta-barrel_TonB_sf"/>
</dbReference>
<evidence type="ECO:0000256" key="14">
    <source>
        <dbReference type="SAM" id="SignalP"/>
    </source>
</evidence>
<dbReference type="AlphaFoldDB" id="A0AAF1KDH6"/>
<evidence type="ECO:0000313" key="17">
    <source>
        <dbReference type="EMBL" id="WFR94233.1"/>
    </source>
</evidence>
<dbReference type="InterPro" id="IPR039426">
    <property type="entry name" value="TonB-dep_rcpt-like"/>
</dbReference>
<dbReference type="InterPro" id="IPR010917">
    <property type="entry name" value="TonB_rcpt_CS"/>
</dbReference>
<evidence type="ECO:0000256" key="6">
    <source>
        <dbReference type="ARBA" id="ARBA00022729"/>
    </source>
</evidence>
<dbReference type="GO" id="GO:0044718">
    <property type="term" value="P:siderophore transmembrane transport"/>
    <property type="evidence" value="ECO:0007669"/>
    <property type="project" value="TreeGrafter"/>
</dbReference>
<dbReference type="NCBIfam" id="TIGR01786">
    <property type="entry name" value="TonB-hemlactrns"/>
    <property type="match status" value="1"/>
</dbReference>
<evidence type="ECO:0000256" key="4">
    <source>
        <dbReference type="ARBA" id="ARBA00022452"/>
    </source>
</evidence>
<evidence type="ECO:0000256" key="11">
    <source>
        <dbReference type="PROSITE-ProRule" id="PRU01360"/>
    </source>
</evidence>
<evidence type="ECO:0000256" key="3">
    <source>
        <dbReference type="ARBA" id="ARBA00022448"/>
    </source>
</evidence>
<dbReference type="EMBL" id="CP117255">
    <property type="protein sequence ID" value="WFR94233.1"/>
    <property type="molecule type" value="Genomic_DNA"/>
</dbReference>
<dbReference type="RefSeq" id="WP_111222657.1">
    <property type="nucleotide sequence ID" value="NZ_CP117255.1"/>
</dbReference>
<dbReference type="Pfam" id="PF07715">
    <property type="entry name" value="Plug"/>
    <property type="match status" value="1"/>
</dbReference>
<dbReference type="GO" id="GO:0015232">
    <property type="term" value="F:heme transmembrane transporter activity"/>
    <property type="evidence" value="ECO:0007669"/>
    <property type="project" value="InterPro"/>
</dbReference>